<feature type="non-terminal residue" evidence="1">
    <location>
        <position position="1"/>
    </location>
</feature>
<reference evidence="1" key="1">
    <citation type="submission" date="2021-06" db="EMBL/GenBank/DDBJ databases">
        <authorList>
            <person name="Hodson N. C."/>
            <person name="Mongue J. A."/>
            <person name="Jaron S. K."/>
        </authorList>
    </citation>
    <scope>NUCLEOTIDE SEQUENCE</scope>
</reference>
<proteinExistence type="predicted"/>
<accession>A0A8J2LP77</accession>
<keyword evidence="2" id="KW-1185">Reference proteome</keyword>
<evidence type="ECO:0000313" key="2">
    <source>
        <dbReference type="Proteomes" id="UP000708208"/>
    </source>
</evidence>
<name>A0A8J2LP77_9HEXA</name>
<dbReference type="AlphaFoldDB" id="A0A8J2LP77"/>
<comment type="caution">
    <text evidence="1">The sequence shown here is derived from an EMBL/GenBank/DDBJ whole genome shotgun (WGS) entry which is preliminary data.</text>
</comment>
<dbReference type="EMBL" id="CAJVCH010570924">
    <property type="protein sequence ID" value="CAG7836199.1"/>
    <property type="molecule type" value="Genomic_DNA"/>
</dbReference>
<gene>
    <name evidence="1" type="ORF">AFUS01_LOCUS45466</name>
</gene>
<sequence>VERSNNITSFNNTYSLSQ</sequence>
<protein>
    <submittedName>
        <fullName evidence="1">Uncharacterized protein</fullName>
    </submittedName>
</protein>
<evidence type="ECO:0000313" key="1">
    <source>
        <dbReference type="EMBL" id="CAG7836199.1"/>
    </source>
</evidence>
<dbReference type="Proteomes" id="UP000708208">
    <property type="component" value="Unassembled WGS sequence"/>
</dbReference>
<organism evidence="1 2">
    <name type="scientific">Allacma fusca</name>
    <dbReference type="NCBI Taxonomy" id="39272"/>
    <lineage>
        <taxon>Eukaryota</taxon>
        <taxon>Metazoa</taxon>
        <taxon>Ecdysozoa</taxon>
        <taxon>Arthropoda</taxon>
        <taxon>Hexapoda</taxon>
        <taxon>Collembola</taxon>
        <taxon>Symphypleona</taxon>
        <taxon>Sminthuridae</taxon>
        <taxon>Allacma</taxon>
    </lineage>
</organism>